<feature type="compositionally biased region" description="Polar residues" evidence="10">
    <location>
        <begin position="102"/>
        <end position="115"/>
    </location>
</feature>
<comment type="subcellular location">
    <subcellularLocation>
        <location evidence="9">Endomembrane system</location>
        <topology evidence="9">Single-pass membrane protein</topology>
    </subcellularLocation>
    <subcellularLocation>
        <location evidence="1">Nucleus envelope</location>
    </subcellularLocation>
</comment>
<evidence type="ECO:0000256" key="10">
    <source>
        <dbReference type="SAM" id="MobiDB-lite"/>
    </source>
</evidence>
<evidence type="ECO:0000256" key="1">
    <source>
        <dbReference type="ARBA" id="ARBA00004259"/>
    </source>
</evidence>
<proteinExistence type="inferred from homology"/>
<feature type="region of interest" description="Disordered" evidence="10">
    <location>
        <begin position="145"/>
        <end position="273"/>
    </location>
</feature>
<dbReference type="PANTHER" id="PTHR18843">
    <property type="entry name" value="TORSIN-1A-INTERACTING PROTEIN"/>
    <property type="match status" value="1"/>
</dbReference>
<dbReference type="Pfam" id="PF05609">
    <property type="entry name" value="LAP1_C"/>
    <property type="match status" value="1"/>
</dbReference>
<feature type="compositionally biased region" description="Basic and acidic residues" evidence="10">
    <location>
        <begin position="28"/>
        <end position="40"/>
    </location>
</feature>
<sequence>MTLQPPNTDDISPNTLQNETEETIEDSLLEKPLESDRVLLKMEPSGPLGCDTRLSPGSFSISGSSEDKDVVNPLGERTGCVAQVTRQYSLTEEENNLLNTTPEQKMSSEDQQSLHSLEQLEGRTEDLDSDGNLLKIETVGPLGCDILPSSGTDSLSDSFAPEDAVGSSDERAECSAQVGLQDSPMEDKNSSPETILQEKVSSQCQQRENSLEDPCDTKEKLLDQESETFVQKPEGPGLERSLTEGHMGRKAEAEPCAEEASQQSARERPMEQPGNGFASHGLVVGAVVLLAAVCIGVSGYLTSHPLNVPKNPVVEAFLSRFEPLKESFPGQRPYLWVRVRKVLQKHLNASCHTKPAILLLASAQEGKATLKCLSSQIADIYSSSLGGSTVQVDGASKSTLSSDRAKLAVDEELTSGFHRGGRAAVVHQFESLPAASTLIFYKYCDHESAAFRDVALILTVLLEDENLEPNVGLQTVEENVRDFLWAKFTNSDMPTSYNHMDTDKLSGLWSRISHLVLPVYPVQAIDDAGCPLQARAQG</sequence>
<evidence type="ECO:0000313" key="13">
    <source>
        <dbReference type="Proteomes" id="UP001178461"/>
    </source>
</evidence>
<feature type="domain" description="Torsin-1A-interacting protein 1/2 AAA+ activator" evidence="11">
    <location>
        <begin position="303"/>
        <end position="530"/>
    </location>
</feature>
<dbReference type="InterPro" id="IPR046753">
    <property type="entry name" value="TOIP1/2_C"/>
</dbReference>
<feature type="region of interest" description="Disordered" evidence="10">
    <location>
        <begin position="1"/>
        <end position="74"/>
    </location>
</feature>
<keyword evidence="6" id="KW-0472">Membrane</keyword>
<feature type="region of interest" description="Disordered" evidence="10">
    <location>
        <begin position="89"/>
        <end position="115"/>
    </location>
</feature>
<feature type="compositionally biased region" description="Polar residues" evidence="10">
    <location>
        <begin position="191"/>
        <end position="208"/>
    </location>
</feature>
<name>A0AA35KDV0_9SAUR</name>
<reference evidence="12" key="1">
    <citation type="submission" date="2022-12" db="EMBL/GenBank/DDBJ databases">
        <authorList>
            <person name="Alioto T."/>
            <person name="Alioto T."/>
            <person name="Gomez Garrido J."/>
        </authorList>
    </citation>
    <scope>NUCLEOTIDE SEQUENCE</scope>
</reference>
<evidence type="ECO:0000256" key="8">
    <source>
        <dbReference type="ARBA" id="ARBA00023242"/>
    </source>
</evidence>
<feature type="compositionally biased region" description="Low complexity" evidence="10">
    <location>
        <begin position="55"/>
        <end position="64"/>
    </location>
</feature>
<keyword evidence="4" id="KW-0812">Transmembrane</keyword>
<protein>
    <recommendedName>
        <fullName evidence="11">Torsin-1A-interacting protein 1/2 AAA+ activator domain-containing protein</fullName>
    </recommendedName>
</protein>
<evidence type="ECO:0000256" key="4">
    <source>
        <dbReference type="ARBA" id="ARBA00022692"/>
    </source>
</evidence>
<evidence type="ECO:0000256" key="5">
    <source>
        <dbReference type="ARBA" id="ARBA00022989"/>
    </source>
</evidence>
<evidence type="ECO:0000256" key="2">
    <source>
        <dbReference type="ARBA" id="ARBA00007860"/>
    </source>
</evidence>
<keyword evidence="5" id="KW-1133">Transmembrane helix</keyword>
<dbReference type="PANTHER" id="PTHR18843:SF2">
    <property type="entry name" value="TORSIN-1A-INTERACTING PROTEIN 2"/>
    <property type="match status" value="1"/>
</dbReference>
<dbReference type="GO" id="GO:0016020">
    <property type="term" value="C:membrane"/>
    <property type="evidence" value="ECO:0007669"/>
    <property type="project" value="TreeGrafter"/>
</dbReference>
<keyword evidence="8" id="KW-0539">Nucleus</keyword>
<dbReference type="AlphaFoldDB" id="A0AA35KDV0"/>
<evidence type="ECO:0000259" key="11">
    <source>
        <dbReference type="Pfam" id="PF05609"/>
    </source>
</evidence>
<feature type="compositionally biased region" description="Polar residues" evidence="10">
    <location>
        <begin position="1"/>
        <end position="18"/>
    </location>
</feature>
<keyword evidence="3" id="KW-0597">Phosphoprotein</keyword>
<dbReference type="Proteomes" id="UP001178461">
    <property type="component" value="Chromosome 6"/>
</dbReference>
<dbReference type="Gene3D" id="3.40.50.12190">
    <property type="match status" value="1"/>
</dbReference>
<dbReference type="GO" id="GO:0001671">
    <property type="term" value="F:ATPase activator activity"/>
    <property type="evidence" value="ECO:0007669"/>
    <property type="project" value="InterPro"/>
</dbReference>
<dbReference type="EMBL" id="OX395131">
    <property type="protein sequence ID" value="CAI5776420.1"/>
    <property type="molecule type" value="Genomic_DNA"/>
</dbReference>
<keyword evidence="13" id="KW-1185">Reference proteome</keyword>
<dbReference type="InterPro" id="IPR038599">
    <property type="entry name" value="LAP1C-like_C_sf"/>
</dbReference>
<organism evidence="12 13">
    <name type="scientific">Podarcis lilfordi</name>
    <name type="common">Lilford's wall lizard</name>
    <dbReference type="NCBI Taxonomy" id="74358"/>
    <lineage>
        <taxon>Eukaryota</taxon>
        <taxon>Metazoa</taxon>
        <taxon>Chordata</taxon>
        <taxon>Craniata</taxon>
        <taxon>Vertebrata</taxon>
        <taxon>Euteleostomi</taxon>
        <taxon>Lepidosauria</taxon>
        <taxon>Squamata</taxon>
        <taxon>Bifurcata</taxon>
        <taxon>Unidentata</taxon>
        <taxon>Episquamata</taxon>
        <taxon>Laterata</taxon>
        <taxon>Lacertibaenia</taxon>
        <taxon>Lacertidae</taxon>
        <taxon>Podarcis</taxon>
    </lineage>
</organism>
<keyword evidence="7" id="KW-0325">Glycoprotein</keyword>
<accession>A0AA35KDV0</accession>
<evidence type="ECO:0000256" key="6">
    <source>
        <dbReference type="ARBA" id="ARBA00023136"/>
    </source>
</evidence>
<gene>
    <name evidence="12" type="ORF">PODLI_1B016754</name>
</gene>
<feature type="compositionally biased region" description="Basic and acidic residues" evidence="10">
    <location>
        <begin position="241"/>
        <end position="253"/>
    </location>
</feature>
<comment type="similarity">
    <text evidence="2">Belongs to the TOR1AIP family.</text>
</comment>
<dbReference type="GO" id="GO:0061024">
    <property type="term" value="P:membrane organization"/>
    <property type="evidence" value="ECO:0007669"/>
    <property type="project" value="TreeGrafter"/>
</dbReference>
<evidence type="ECO:0000256" key="7">
    <source>
        <dbReference type="ARBA" id="ARBA00023180"/>
    </source>
</evidence>
<evidence type="ECO:0000256" key="3">
    <source>
        <dbReference type="ARBA" id="ARBA00022553"/>
    </source>
</evidence>
<evidence type="ECO:0000256" key="9">
    <source>
        <dbReference type="ARBA" id="ARBA00037847"/>
    </source>
</evidence>
<dbReference type="GO" id="GO:0005635">
    <property type="term" value="C:nuclear envelope"/>
    <property type="evidence" value="ECO:0007669"/>
    <property type="project" value="UniProtKB-SubCell"/>
</dbReference>
<evidence type="ECO:0000313" key="12">
    <source>
        <dbReference type="EMBL" id="CAI5776420.1"/>
    </source>
</evidence>
<dbReference type="InterPro" id="IPR008662">
    <property type="entry name" value="TOIP1/2"/>
</dbReference>